<keyword evidence="2" id="KW-0285">Flavoprotein</keyword>
<gene>
    <name evidence="6" type="ORF">ATNIH1004_009514</name>
</gene>
<accession>A0A5M9M6U2</accession>
<dbReference type="SUPFAM" id="SSF51905">
    <property type="entry name" value="FAD/NAD(P)-binding domain"/>
    <property type="match status" value="1"/>
</dbReference>
<dbReference type="Pfam" id="PF00743">
    <property type="entry name" value="FMO-like"/>
    <property type="match status" value="1"/>
</dbReference>
<dbReference type="RefSeq" id="XP_033422124.1">
    <property type="nucleotide sequence ID" value="XM_033574106.1"/>
</dbReference>
<dbReference type="GO" id="GO:0050661">
    <property type="term" value="F:NADP binding"/>
    <property type="evidence" value="ECO:0007669"/>
    <property type="project" value="InterPro"/>
</dbReference>
<comment type="caution">
    <text evidence="6">The sequence shown here is derived from an EMBL/GenBank/DDBJ whole genome shotgun (WGS) entry which is preliminary data.</text>
</comment>
<evidence type="ECO:0000256" key="4">
    <source>
        <dbReference type="ARBA" id="ARBA00022857"/>
    </source>
</evidence>
<protein>
    <recommendedName>
        <fullName evidence="8">FAD/NAD(P)-binding domain-containing protein</fullName>
    </recommendedName>
</protein>
<dbReference type="Proteomes" id="UP000324241">
    <property type="component" value="Unassembled WGS sequence"/>
</dbReference>
<keyword evidence="3" id="KW-0274">FAD</keyword>
<dbReference type="InterPro" id="IPR050346">
    <property type="entry name" value="FMO-like"/>
</dbReference>
<dbReference type="GO" id="GO:0050660">
    <property type="term" value="F:flavin adenine dinucleotide binding"/>
    <property type="evidence" value="ECO:0007669"/>
    <property type="project" value="InterPro"/>
</dbReference>
<dbReference type="PRINTS" id="PR00370">
    <property type="entry name" value="FMOXYGENASE"/>
</dbReference>
<dbReference type="PANTHER" id="PTHR23023">
    <property type="entry name" value="DIMETHYLANILINE MONOOXYGENASE"/>
    <property type="match status" value="1"/>
</dbReference>
<dbReference type="InterPro" id="IPR000960">
    <property type="entry name" value="Flavin_mOase"/>
</dbReference>
<name>A0A5M9M6U2_9EURO</name>
<dbReference type="GO" id="GO:0004499">
    <property type="term" value="F:N,N-dimethylaniline monooxygenase activity"/>
    <property type="evidence" value="ECO:0007669"/>
    <property type="project" value="InterPro"/>
</dbReference>
<evidence type="ECO:0000256" key="5">
    <source>
        <dbReference type="ARBA" id="ARBA00023002"/>
    </source>
</evidence>
<dbReference type="AlphaFoldDB" id="A0A5M9M6U2"/>
<evidence type="ECO:0000256" key="2">
    <source>
        <dbReference type="ARBA" id="ARBA00022630"/>
    </source>
</evidence>
<dbReference type="InterPro" id="IPR020946">
    <property type="entry name" value="Flavin_mOase-like"/>
</dbReference>
<reference evidence="6 7" key="1">
    <citation type="submission" date="2019-08" db="EMBL/GenBank/DDBJ databases">
        <title>The genome sequence of a newly discovered highly antifungal drug resistant Aspergillus species, Aspergillus tanneri NIH 1004.</title>
        <authorList>
            <person name="Mounaud S."/>
            <person name="Singh I."/>
            <person name="Joardar V."/>
            <person name="Pakala S."/>
            <person name="Pakala S."/>
            <person name="Venepally P."/>
            <person name="Chung J.K."/>
            <person name="Losada L."/>
            <person name="Nierman W.C."/>
        </authorList>
    </citation>
    <scope>NUCLEOTIDE SEQUENCE [LARGE SCALE GENOMIC DNA]</scope>
    <source>
        <strain evidence="6 7">NIH1004</strain>
    </source>
</reference>
<organism evidence="6 7">
    <name type="scientific">Aspergillus tanneri</name>
    <dbReference type="NCBI Taxonomy" id="1220188"/>
    <lineage>
        <taxon>Eukaryota</taxon>
        <taxon>Fungi</taxon>
        <taxon>Dikarya</taxon>
        <taxon>Ascomycota</taxon>
        <taxon>Pezizomycotina</taxon>
        <taxon>Eurotiomycetes</taxon>
        <taxon>Eurotiomycetidae</taxon>
        <taxon>Eurotiales</taxon>
        <taxon>Aspergillaceae</taxon>
        <taxon>Aspergillus</taxon>
        <taxon>Aspergillus subgen. Circumdati</taxon>
    </lineage>
</organism>
<keyword evidence="5" id="KW-0560">Oxidoreductase</keyword>
<dbReference type="Gene3D" id="3.50.50.60">
    <property type="entry name" value="FAD/NAD(P)-binding domain"/>
    <property type="match status" value="1"/>
</dbReference>
<dbReference type="EMBL" id="QUQM01000005">
    <property type="protein sequence ID" value="KAA8642762.1"/>
    <property type="molecule type" value="Genomic_DNA"/>
</dbReference>
<keyword evidence="4" id="KW-0521">NADP</keyword>
<evidence type="ECO:0000313" key="7">
    <source>
        <dbReference type="Proteomes" id="UP000324241"/>
    </source>
</evidence>
<comment type="similarity">
    <text evidence="1">Belongs to the FMO family.</text>
</comment>
<dbReference type="OrthoDB" id="66881at2759"/>
<evidence type="ECO:0000313" key="6">
    <source>
        <dbReference type="EMBL" id="KAA8642762.1"/>
    </source>
</evidence>
<dbReference type="GeneID" id="54332216"/>
<evidence type="ECO:0000256" key="1">
    <source>
        <dbReference type="ARBA" id="ARBA00009183"/>
    </source>
</evidence>
<dbReference type="InterPro" id="IPR036188">
    <property type="entry name" value="FAD/NAD-bd_sf"/>
</dbReference>
<dbReference type="VEuPathDB" id="FungiDB:EYZ11_002929"/>
<evidence type="ECO:0008006" key="8">
    <source>
        <dbReference type="Google" id="ProtNLM"/>
    </source>
</evidence>
<sequence>MRVAVIGGGPSGLVTLKYLLAAHASLRIDCIEARLFESDSNIGGTFFSRTYEDAELVSSKQLTTFSDFRPRDDDPDFLSAERYLEYLHDYCTYFDLWPHIHLSTKVLSVTRREGGGHILTYLIKDRQEEGRWECDAIAVCSGLHVVPNIPQVRGIEKIPRVMHSSEFKRRRDFTIDKTVLLLGSGETGADISYLAVTSPTKRVVTCHRDGFHFAPKRNLDPVILPILGNKQKARLTVPLDCSRASLFDTAYVHPFLRNHSALWVFYDIYVKCALWITTGSAKGLDQWVGGISPQRDHVSKIFFNKSNKACPYISAPYRTEGMSSIIQRIRSSIVQAPIPDTSGRQIDLAPWPERIDNNGVIQFQDNGRPEYRRMKDEKIKPDIAIFCTGYTQEFPFLGGPKSRSSRSYPTPADANVRSIWKCDDPTIGFIGFVRPSLGAIPPISEMQAQLWVLNLALRIPRPLLPEDEPHYKLHPPESSRIHYGVDHESYIYQLALDMDSAPGALEIVQIGWTHASKDWWKLPLYALDLTQSVNSFSLKAAVLIGTVCEVTDHEKKWSALENIGDVLPLQWENARRVRDYEYKMMRALRVAIDLDKSHMHASGPSWNRMRG</sequence>
<evidence type="ECO:0000256" key="3">
    <source>
        <dbReference type="ARBA" id="ARBA00022827"/>
    </source>
</evidence>
<proteinExistence type="inferred from homology"/>